<dbReference type="SUPFAM" id="SSF51658">
    <property type="entry name" value="Xylose isomerase-like"/>
    <property type="match status" value="1"/>
</dbReference>
<reference evidence="2 3" key="1">
    <citation type="journal article" date="2014" name="Int. J. Syst. Evol. Microbiol.">
        <title>Complete genome sequence of Corynebacterium casei LMG S-19264T (=DSM 44701T), isolated from a smear-ripened cheese.</title>
        <authorList>
            <consortium name="US DOE Joint Genome Institute (JGI-PGF)"/>
            <person name="Walter F."/>
            <person name="Albersmeier A."/>
            <person name="Kalinowski J."/>
            <person name="Ruckert C."/>
        </authorList>
    </citation>
    <scope>NUCLEOTIDE SEQUENCE [LARGE SCALE GENOMIC DNA]</scope>
    <source>
        <strain evidence="2 3">KCTC 12866</strain>
    </source>
</reference>
<dbReference type="InterPro" id="IPR050312">
    <property type="entry name" value="IolE/XylAMocC-like"/>
</dbReference>
<comment type="caution">
    <text evidence="2">The sequence shown here is derived from an EMBL/GenBank/DDBJ whole genome shotgun (WGS) entry which is preliminary data.</text>
</comment>
<dbReference type="PANTHER" id="PTHR12110">
    <property type="entry name" value="HYDROXYPYRUVATE ISOMERASE"/>
    <property type="match status" value="1"/>
</dbReference>
<dbReference type="InterPro" id="IPR013022">
    <property type="entry name" value="Xyl_isomerase-like_TIM-brl"/>
</dbReference>
<dbReference type="Pfam" id="PF01261">
    <property type="entry name" value="AP_endonuc_2"/>
    <property type="match status" value="1"/>
</dbReference>
<keyword evidence="3" id="KW-1185">Reference proteome</keyword>
<dbReference type="EMBL" id="BMXF01000002">
    <property type="protein sequence ID" value="GHB69099.1"/>
    <property type="molecule type" value="Genomic_DNA"/>
</dbReference>
<gene>
    <name evidence="2" type="ORF">GCM10007390_23250</name>
</gene>
<feature type="domain" description="Xylose isomerase-like TIM barrel" evidence="1">
    <location>
        <begin position="53"/>
        <end position="242"/>
    </location>
</feature>
<evidence type="ECO:0000259" key="1">
    <source>
        <dbReference type="Pfam" id="PF01261"/>
    </source>
</evidence>
<dbReference type="PANTHER" id="PTHR12110:SF41">
    <property type="entry name" value="INOSOSE DEHYDRATASE"/>
    <property type="match status" value="1"/>
</dbReference>
<dbReference type="InterPro" id="IPR036237">
    <property type="entry name" value="Xyl_isomerase-like_sf"/>
</dbReference>
<evidence type="ECO:0000313" key="2">
    <source>
        <dbReference type="EMBL" id="GHB69099.1"/>
    </source>
</evidence>
<accession>A0A8J3D8N1</accession>
<protein>
    <recommendedName>
        <fullName evidence="1">Xylose isomerase-like TIM barrel domain-containing protein</fullName>
    </recommendedName>
</protein>
<name>A0A8J3D8N1_9BACT</name>
<dbReference type="Proteomes" id="UP000598271">
    <property type="component" value="Unassembled WGS sequence"/>
</dbReference>
<sequence length="251" mass="28280">MLHEEEESFRLGIAGYTFVKFKLDPALEMIKKVDVHWLCIKDFHLPMKSSAEEIAAFHAKLKESDIKGYAVGPIYMKTREAIDQAFDYAKRVGVDLIVGIPETGDLPYVEQKVKEYNIRYAIHNHGPGDKVYPNAVTVNGYIKDLDPRVGMCFDIGHDMRYGNDPIADFEKYHKRIFDMHLKNVTAATGDGKTNELGRGVIDIPKLVKTLRKVKYSGVCALEYEKDMSDPLAGIAESVGYFRGVLDATRKG</sequence>
<organism evidence="2 3">
    <name type="scientific">Persicitalea jodogahamensis</name>
    <dbReference type="NCBI Taxonomy" id="402147"/>
    <lineage>
        <taxon>Bacteria</taxon>
        <taxon>Pseudomonadati</taxon>
        <taxon>Bacteroidota</taxon>
        <taxon>Cytophagia</taxon>
        <taxon>Cytophagales</taxon>
        <taxon>Spirosomataceae</taxon>
        <taxon>Persicitalea</taxon>
    </lineage>
</organism>
<evidence type="ECO:0000313" key="3">
    <source>
        <dbReference type="Proteomes" id="UP000598271"/>
    </source>
</evidence>
<dbReference type="AlphaFoldDB" id="A0A8J3D8N1"/>
<proteinExistence type="predicted"/>
<dbReference type="Gene3D" id="3.20.20.150">
    <property type="entry name" value="Divalent-metal-dependent TIM barrel enzymes"/>
    <property type="match status" value="1"/>
</dbReference>